<name>A0A2Z6P503_TRISU</name>
<feature type="region of interest" description="Disordered" evidence="1">
    <location>
        <begin position="197"/>
        <end position="228"/>
    </location>
</feature>
<keyword evidence="2" id="KW-0472">Membrane</keyword>
<dbReference type="OrthoDB" id="10611939at2759"/>
<sequence>MSYHPRSLSWIVVLVGALAIFLIYASFVLVSAPIGATVNGYFYGIGSSSEKLDLSVSHTHDASIDTHTNKTLDLDDNKPISSTGTSDSNIEQTDTTLNSQIDNSKSNYVKLPTREDVNETSDVRVSNSPEPVTSIGDKLDAANTRLPAQENSQVDSTSSATVPVEIGAGSSNSTGSIKTDEPPAAVSINQSSAVFKTSNETSATSDNSASTTVPKSVEKPDNASNAGSVHSGYSCNLFTYTSLF</sequence>
<protein>
    <submittedName>
        <fullName evidence="3">Uncharacterized protein</fullName>
    </submittedName>
</protein>
<keyword evidence="2" id="KW-0812">Transmembrane</keyword>
<feature type="compositionally biased region" description="Basic and acidic residues" evidence="1">
    <location>
        <begin position="68"/>
        <end position="78"/>
    </location>
</feature>
<dbReference type="EMBL" id="DF973983">
    <property type="protein sequence ID" value="GAU43592.1"/>
    <property type="molecule type" value="Genomic_DNA"/>
</dbReference>
<feature type="compositionally biased region" description="Polar residues" evidence="1">
    <location>
        <begin position="149"/>
        <end position="161"/>
    </location>
</feature>
<proteinExistence type="predicted"/>
<organism evidence="3 4">
    <name type="scientific">Trifolium subterraneum</name>
    <name type="common">Subterranean clover</name>
    <dbReference type="NCBI Taxonomy" id="3900"/>
    <lineage>
        <taxon>Eukaryota</taxon>
        <taxon>Viridiplantae</taxon>
        <taxon>Streptophyta</taxon>
        <taxon>Embryophyta</taxon>
        <taxon>Tracheophyta</taxon>
        <taxon>Spermatophyta</taxon>
        <taxon>Magnoliopsida</taxon>
        <taxon>eudicotyledons</taxon>
        <taxon>Gunneridae</taxon>
        <taxon>Pentapetalae</taxon>
        <taxon>rosids</taxon>
        <taxon>fabids</taxon>
        <taxon>Fabales</taxon>
        <taxon>Fabaceae</taxon>
        <taxon>Papilionoideae</taxon>
        <taxon>50 kb inversion clade</taxon>
        <taxon>NPAAA clade</taxon>
        <taxon>Hologalegina</taxon>
        <taxon>IRL clade</taxon>
        <taxon>Trifolieae</taxon>
        <taxon>Trifolium</taxon>
    </lineage>
</organism>
<gene>
    <name evidence="3" type="ORF">TSUD_27940</name>
</gene>
<evidence type="ECO:0000256" key="2">
    <source>
        <dbReference type="SAM" id="Phobius"/>
    </source>
</evidence>
<accession>A0A2Z6P503</accession>
<feature type="compositionally biased region" description="Low complexity" evidence="1">
    <location>
        <begin position="197"/>
        <end position="212"/>
    </location>
</feature>
<dbReference type="AlphaFoldDB" id="A0A2Z6P503"/>
<evidence type="ECO:0000313" key="3">
    <source>
        <dbReference type="EMBL" id="GAU43592.1"/>
    </source>
</evidence>
<feature type="transmembrane region" description="Helical" evidence="2">
    <location>
        <begin position="7"/>
        <end position="30"/>
    </location>
</feature>
<reference evidence="4" key="1">
    <citation type="journal article" date="2017" name="Front. Plant Sci.">
        <title>Climate Clever Clovers: New Paradigm to Reduce the Environmental Footprint of Ruminants by Breeding Low Methanogenic Forages Utilizing Haplotype Variation.</title>
        <authorList>
            <person name="Kaur P."/>
            <person name="Appels R."/>
            <person name="Bayer P.E."/>
            <person name="Keeble-Gagnere G."/>
            <person name="Wang J."/>
            <person name="Hirakawa H."/>
            <person name="Shirasawa K."/>
            <person name="Vercoe P."/>
            <person name="Stefanova K."/>
            <person name="Durmic Z."/>
            <person name="Nichols P."/>
            <person name="Revell C."/>
            <person name="Isobe S.N."/>
            <person name="Edwards D."/>
            <person name="Erskine W."/>
        </authorList>
    </citation>
    <scope>NUCLEOTIDE SEQUENCE [LARGE SCALE GENOMIC DNA]</scope>
    <source>
        <strain evidence="4">cv. Daliak</strain>
    </source>
</reference>
<keyword evidence="4" id="KW-1185">Reference proteome</keyword>
<feature type="compositionally biased region" description="Polar residues" evidence="1">
    <location>
        <begin position="79"/>
        <end position="107"/>
    </location>
</feature>
<evidence type="ECO:0000256" key="1">
    <source>
        <dbReference type="SAM" id="MobiDB-lite"/>
    </source>
</evidence>
<dbReference type="Proteomes" id="UP000242715">
    <property type="component" value="Unassembled WGS sequence"/>
</dbReference>
<feature type="region of interest" description="Disordered" evidence="1">
    <location>
        <begin position="68"/>
        <end position="184"/>
    </location>
</feature>
<evidence type="ECO:0000313" key="4">
    <source>
        <dbReference type="Proteomes" id="UP000242715"/>
    </source>
</evidence>
<keyword evidence="2" id="KW-1133">Transmembrane helix</keyword>